<accession>A0ACC0EG55</accession>
<name>A0ACC0EG55_9BASI</name>
<proteinExistence type="predicted"/>
<protein>
    <submittedName>
        <fullName evidence="1">Uncharacterized protein</fullName>
    </submittedName>
</protein>
<reference evidence="1 2" key="3">
    <citation type="journal article" date="2022" name="Microbiol. Spectr.">
        <title>Folding features and dynamics of 3D genome architecture in plant fungal pathogens.</title>
        <authorList>
            <person name="Xia C."/>
        </authorList>
    </citation>
    <scope>NUCLEOTIDE SEQUENCE [LARGE SCALE GENOMIC DNA]</scope>
    <source>
        <strain evidence="1 2">93-210</strain>
    </source>
</reference>
<organism evidence="1 2">
    <name type="scientific">Puccinia striiformis f. sp. tritici</name>
    <dbReference type="NCBI Taxonomy" id="168172"/>
    <lineage>
        <taxon>Eukaryota</taxon>
        <taxon>Fungi</taxon>
        <taxon>Dikarya</taxon>
        <taxon>Basidiomycota</taxon>
        <taxon>Pucciniomycotina</taxon>
        <taxon>Pucciniomycetes</taxon>
        <taxon>Pucciniales</taxon>
        <taxon>Pucciniaceae</taxon>
        <taxon>Puccinia</taxon>
    </lineage>
</organism>
<evidence type="ECO:0000313" key="2">
    <source>
        <dbReference type="Proteomes" id="UP001060170"/>
    </source>
</evidence>
<evidence type="ECO:0000313" key="1">
    <source>
        <dbReference type="EMBL" id="KAI7953295.1"/>
    </source>
</evidence>
<dbReference type="Proteomes" id="UP001060170">
    <property type="component" value="Chromosome 6"/>
</dbReference>
<gene>
    <name evidence="1" type="ORF">MJO28_005842</name>
</gene>
<keyword evidence="2" id="KW-1185">Reference proteome</keyword>
<dbReference type="EMBL" id="CM045870">
    <property type="protein sequence ID" value="KAI7953295.1"/>
    <property type="molecule type" value="Genomic_DNA"/>
</dbReference>
<comment type="caution">
    <text evidence="1">The sequence shown here is derived from an EMBL/GenBank/DDBJ whole genome shotgun (WGS) entry which is preliminary data.</text>
</comment>
<reference evidence="2" key="1">
    <citation type="journal article" date="2018" name="BMC Genomics">
        <title>Genomic insights into host adaptation between the wheat stripe rust pathogen (Puccinia striiformis f. sp. tritici) and the barley stripe rust pathogen (Puccinia striiformis f. sp. hordei).</title>
        <authorList>
            <person name="Xia C."/>
            <person name="Wang M."/>
            <person name="Yin C."/>
            <person name="Cornejo O.E."/>
            <person name="Hulbert S.H."/>
            <person name="Chen X."/>
        </authorList>
    </citation>
    <scope>NUCLEOTIDE SEQUENCE [LARGE SCALE GENOMIC DNA]</scope>
    <source>
        <strain evidence="2">93-210</strain>
    </source>
</reference>
<sequence length="132" mass="14864">MSEIHKITKPINKKKTRDLSGPSSRISSFLSNHPDASLLDHHHHHPHIYSSSYHQYRNHLHDLNSHPSIPRAERIALDVESLYNDLDYNRSLHHPLDQFLFSSSSDSPDSSDTTTSASASATTHPSVHRSGL</sequence>
<reference evidence="2" key="2">
    <citation type="journal article" date="2018" name="Mol. Plant Microbe Interact.">
        <title>Genome sequence resources for the wheat stripe rust pathogen (Puccinia striiformis f. sp. tritici) and the barley stripe rust pathogen (Puccinia striiformis f. sp. hordei).</title>
        <authorList>
            <person name="Xia C."/>
            <person name="Wang M."/>
            <person name="Yin C."/>
            <person name="Cornejo O.E."/>
            <person name="Hulbert S.H."/>
            <person name="Chen X."/>
        </authorList>
    </citation>
    <scope>NUCLEOTIDE SEQUENCE [LARGE SCALE GENOMIC DNA]</scope>
    <source>
        <strain evidence="2">93-210</strain>
    </source>
</reference>